<accession>A0A975M337</accession>
<dbReference type="InterPro" id="IPR000086">
    <property type="entry name" value="NUDIX_hydrolase_dom"/>
</dbReference>
<dbReference type="Pfam" id="PF00293">
    <property type="entry name" value="NUDIX"/>
    <property type="match status" value="1"/>
</dbReference>
<feature type="domain" description="Nudix hydrolase" evidence="1">
    <location>
        <begin position="10"/>
        <end position="144"/>
    </location>
</feature>
<dbReference type="Gene3D" id="3.90.79.10">
    <property type="entry name" value="Nucleoside Triphosphate Pyrophosphohydrolase"/>
    <property type="match status" value="1"/>
</dbReference>
<protein>
    <submittedName>
        <fullName evidence="2">NUDIX hydrolase</fullName>
    </submittedName>
</protein>
<dbReference type="SUPFAM" id="SSF55811">
    <property type="entry name" value="Nudix"/>
    <property type="match status" value="1"/>
</dbReference>
<dbReference type="AlphaFoldDB" id="A0A975M337"/>
<gene>
    <name evidence="2" type="ORF">KKR91_11220</name>
</gene>
<evidence type="ECO:0000313" key="3">
    <source>
        <dbReference type="Proteomes" id="UP000676885"/>
    </source>
</evidence>
<organism evidence="2 3">
    <name type="scientific">Arthrobacter jiangjiafuii</name>
    <dbReference type="NCBI Taxonomy" id="2817475"/>
    <lineage>
        <taxon>Bacteria</taxon>
        <taxon>Bacillati</taxon>
        <taxon>Actinomycetota</taxon>
        <taxon>Actinomycetes</taxon>
        <taxon>Micrococcales</taxon>
        <taxon>Micrococcaceae</taxon>
        <taxon>Arthrobacter</taxon>
    </lineage>
</organism>
<dbReference type="PROSITE" id="PS51462">
    <property type="entry name" value="NUDIX"/>
    <property type="match status" value="1"/>
</dbReference>
<dbReference type="Proteomes" id="UP000676885">
    <property type="component" value="Chromosome"/>
</dbReference>
<evidence type="ECO:0000313" key="2">
    <source>
        <dbReference type="EMBL" id="QWC09083.1"/>
    </source>
</evidence>
<keyword evidence="3" id="KW-1185">Reference proteome</keyword>
<dbReference type="EMBL" id="CP076022">
    <property type="protein sequence ID" value="QWC09083.1"/>
    <property type="molecule type" value="Genomic_DNA"/>
</dbReference>
<keyword evidence="2" id="KW-0378">Hydrolase</keyword>
<name>A0A975M337_9MICC</name>
<dbReference type="KEGG" id="ajg:KKR91_11220"/>
<dbReference type="RefSeq" id="WP_210229585.1">
    <property type="nucleotide sequence ID" value="NZ_CP076022.1"/>
</dbReference>
<reference evidence="2 3" key="1">
    <citation type="submission" date="2021-05" db="EMBL/GenBank/DDBJ databases">
        <title>Novel species in genus Arthrobacter.</title>
        <authorList>
            <person name="Zhang G."/>
        </authorList>
    </citation>
    <scope>NUCLEOTIDE SEQUENCE [LARGE SCALE GENOMIC DNA]</scope>
    <source>
        <strain evidence="3">zg-ZUI227</strain>
    </source>
</reference>
<evidence type="ECO:0000259" key="1">
    <source>
        <dbReference type="PROSITE" id="PS51462"/>
    </source>
</evidence>
<sequence>MTGFYGSVFKRSTTVGILVRNGDGRVLVLRTGSGGWNLPAGIVKSGEDPRSSARRLLRNVLGLESDVGRVLVLDYIQAGSAQPGAGSQGTGDSITFLFDGGILDTPVETFTLAGGERVARFVPGAGAQTLDAAGSHLAAAGCEALELGTVTELVNGAPDSTVPDAVPRPSPMMPPLAGFSTILGR</sequence>
<dbReference type="InterPro" id="IPR015797">
    <property type="entry name" value="NUDIX_hydrolase-like_dom_sf"/>
</dbReference>
<dbReference type="GO" id="GO:0016787">
    <property type="term" value="F:hydrolase activity"/>
    <property type="evidence" value="ECO:0007669"/>
    <property type="project" value="UniProtKB-KW"/>
</dbReference>
<proteinExistence type="predicted"/>